<comment type="caution">
    <text evidence="2">The sequence shown here is derived from an EMBL/GenBank/DDBJ whole genome shotgun (WGS) entry which is preliminary data.</text>
</comment>
<protein>
    <submittedName>
        <fullName evidence="2">Uncharacterized protein</fullName>
    </submittedName>
</protein>
<keyword evidence="3" id="KW-1185">Reference proteome</keyword>
<sequence>MSAARVVGVGLGKVNRRVKRLALAQSHDVTASVTRAGARVMRRPPTPPSALRMVAHGCSGRVHCERRGRHCPWD</sequence>
<evidence type="ECO:0000313" key="2">
    <source>
        <dbReference type="EMBL" id="NGO44280.1"/>
    </source>
</evidence>
<gene>
    <name evidence="2" type="ORF">G6048_19660</name>
</gene>
<accession>A0ABX0DSE6</accession>
<evidence type="ECO:0000313" key="3">
    <source>
        <dbReference type="Proteomes" id="UP001518140"/>
    </source>
</evidence>
<reference evidence="2 3" key="1">
    <citation type="submission" date="2020-02" db="EMBL/GenBank/DDBJ databases">
        <title>Whole-genome analyses of novel actinobacteria.</title>
        <authorList>
            <person name="Sahin N."/>
            <person name="Tokatli A."/>
        </authorList>
    </citation>
    <scope>NUCLEOTIDE SEQUENCE [LARGE SCALE GENOMIC DNA]</scope>
    <source>
        <strain evidence="2 3">YC419</strain>
    </source>
</reference>
<feature type="region of interest" description="Disordered" evidence="1">
    <location>
        <begin position="34"/>
        <end position="53"/>
    </location>
</feature>
<dbReference type="EMBL" id="JAAKZX010000058">
    <property type="protein sequence ID" value="NGO44280.1"/>
    <property type="molecule type" value="Genomic_DNA"/>
</dbReference>
<name>A0ABX0DSE6_9ACTN</name>
<organism evidence="2 3">
    <name type="scientific">Streptomyces ureilyticus</name>
    <dbReference type="NCBI Taxonomy" id="1775131"/>
    <lineage>
        <taxon>Bacteria</taxon>
        <taxon>Bacillati</taxon>
        <taxon>Actinomycetota</taxon>
        <taxon>Actinomycetes</taxon>
        <taxon>Kitasatosporales</taxon>
        <taxon>Streptomycetaceae</taxon>
        <taxon>Streptomyces</taxon>
    </lineage>
</organism>
<proteinExistence type="predicted"/>
<dbReference type="Proteomes" id="UP001518140">
    <property type="component" value="Unassembled WGS sequence"/>
</dbReference>
<evidence type="ECO:0000256" key="1">
    <source>
        <dbReference type="SAM" id="MobiDB-lite"/>
    </source>
</evidence>